<dbReference type="EMBL" id="ML738734">
    <property type="protein sequence ID" value="KAE8157121.1"/>
    <property type="molecule type" value="Genomic_DNA"/>
</dbReference>
<reference evidence="2 3" key="1">
    <citation type="submission" date="2019-04" db="EMBL/GenBank/DDBJ databases">
        <title>Friends and foes A comparative genomics study of 23 Aspergillus species from section Flavi.</title>
        <authorList>
            <consortium name="DOE Joint Genome Institute"/>
            <person name="Kjaerbolling I."/>
            <person name="Vesth T."/>
            <person name="Frisvad J.C."/>
            <person name="Nybo J.L."/>
            <person name="Theobald S."/>
            <person name="Kildgaard S."/>
            <person name="Isbrandt T."/>
            <person name="Kuo A."/>
            <person name="Sato A."/>
            <person name="Lyhne E.K."/>
            <person name="Kogle M.E."/>
            <person name="Wiebenga A."/>
            <person name="Kun R.S."/>
            <person name="Lubbers R.J."/>
            <person name="Makela M.R."/>
            <person name="Barry K."/>
            <person name="Chovatia M."/>
            <person name="Clum A."/>
            <person name="Daum C."/>
            <person name="Haridas S."/>
            <person name="He G."/>
            <person name="LaButti K."/>
            <person name="Lipzen A."/>
            <person name="Mondo S."/>
            <person name="Riley R."/>
            <person name="Salamov A."/>
            <person name="Simmons B.A."/>
            <person name="Magnuson J.K."/>
            <person name="Henrissat B."/>
            <person name="Mortensen U.H."/>
            <person name="Larsen T.O."/>
            <person name="Devries R.P."/>
            <person name="Grigoriev I.V."/>
            <person name="Machida M."/>
            <person name="Baker S.E."/>
            <person name="Andersen M.R."/>
        </authorList>
    </citation>
    <scope>NUCLEOTIDE SEQUENCE [LARGE SCALE GENOMIC DNA]</scope>
    <source>
        <strain evidence="2 3">CBS 117626</strain>
    </source>
</reference>
<evidence type="ECO:0000256" key="1">
    <source>
        <dbReference type="SAM" id="MobiDB-lite"/>
    </source>
</evidence>
<sequence>MPLSSILSSDNTAYCVTTSNAHRIPPTLSAMGHAGLNICTGLCTRGGDQPRLREDLRANRNNPVKTQPGVVGTIVHFEKIAVPTIQPAQLSSYKYRNKLVERNVGRVSHLEDGRKESKLSPSRLYPSKSPRPFNNFIRCGSDLRGDGRY</sequence>
<evidence type="ECO:0000313" key="3">
    <source>
        <dbReference type="Proteomes" id="UP000326950"/>
    </source>
</evidence>
<proteinExistence type="predicted"/>
<evidence type="ECO:0000313" key="2">
    <source>
        <dbReference type="EMBL" id="KAE8157121.1"/>
    </source>
</evidence>
<keyword evidence="3" id="KW-1185">Reference proteome</keyword>
<gene>
    <name evidence="2" type="ORF">BDV40DRAFT_279248</name>
</gene>
<protein>
    <submittedName>
        <fullName evidence="2">Uncharacterized protein</fullName>
    </submittedName>
</protein>
<accession>A0A5N6UFY1</accession>
<name>A0A5N6UFY1_ASPTM</name>
<dbReference type="Proteomes" id="UP000326950">
    <property type="component" value="Unassembled WGS sequence"/>
</dbReference>
<dbReference type="AlphaFoldDB" id="A0A5N6UFY1"/>
<feature type="region of interest" description="Disordered" evidence="1">
    <location>
        <begin position="110"/>
        <end position="131"/>
    </location>
</feature>
<organism evidence="2 3">
    <name type="scientific">Aspergillus tamarii</name>
    <dbReference type="NCBI Taxonomy" id="41984"/>
    <lineage>
        <taxon>Eukaryota</taxon>
        <taxon>Fungi</taxon>
        <taxon>Dikarya</taxon>
        <taxon>Ascomycota</taxon>
        <taxon>Pezizomycotina</taxon>
        <taxon>Eurotiomycetes</taxon>
        <taxon>Eurotiomycetidae</taxon>
        <taxon>Eurotiales</taxon>
        <taxon>Aspergillaceae</taxon>
        <taxon>Aspergillus</taxon>
        <taxon>Aspergillus subgen. Circumdati</taxon>
    </lineage>
</organism>